<dbReference type="AlphaFoldDB" id="D6SP46"/>
<dbReference type="InterPro" id="IPR012657">
    <property type="entry name" value="23S_rRNA-intervening_sequence"/>
</dbReference>
<evidence type="ECO:0008006" key="3">
    <source>
        <dbReference type="Google" id="ProtNLM"/>
    </source>
</evidence>
<dbReference type="Gene3D" id="1.20.1440.60">
    <property type="entry name" value="23S rRNA-intervening sequence"/>
    <property type="match status" value="1"/>
</dbReference>
<reference evidence="1" key="1">
    <citation type="submission" date="2010-05" db="EMBL/GenBank/DDBJ databases">
        <title>The draft genome of Desulfonatronospira thiodismutans ASO3-1.</title>
        <authorList>
            <consortium name="US DOE Joint Genome Institute (JGI-PGF)"/>
            <person name="Lucas S."/>
            <person name="Copeland A."/>
            <person name="Lapidus A."/>
            <person name="Cheng J.-F."/>
            <person name="Bruce D."/>
            <person name="Goodwin L."/>
            <person name="Pitluck S."/>
            <person name="Chertkov O."/>
            <person name="Brettin T."/>
            <person name="Detter J.C."/>
            <person name="Han C."/>
            <person name="Land M.L."/>
            <person name="Hauser L."/>
            <person name="Kyrpides N."/>
            <person name="Mikhailova N."/>
            <person name="Muyzer G."/>
            <person name="Woyke T."/>
        </authorList>
    </citation>
    <scope>NUCLEOTIDE SEQUENCE [LARGE SCALE GENOMIC DNA]</scope>
    <source>
        <strain evidence="1">ASO3-1</strain>
    </source>
</reference>
<evidence type="ECO:0000313" key="1">
    <source>
        <dbReference type="EMBL" id="EFI34522.1"/>
    </source>
</evidence>
<name>D6SP46_9BACT</name>
<dbReference type="NCBIfam" id="TIGR02436">
    <property type="entry name" value="four helix bundle protein"/>
    <property type="match status" value="1"/>
</dbReference>
<protein>
    <recommendedName>
        <fullName evidence="3">S23 ribosomal protein</fullName>
    </recommendedName>
</protein>
<dbReference type="InterPro" id="IPR026354">
    <property type="entry name" value="4helix_suffix_dom"/>
</dbReference>
<comment type="caution">
    <text evidence="1">The sequence shown here is derived from an EMBL/GenBank/DDBJ whole genome shotgun (WGS) entry which is preliminary data.</text>
</comment>
<dbReference type="NCBIfam" id="TIGR04258">
    <property type="entry name" value="4helix_suffix"/>
    <property type="match status" value="1"/>
</dbReference>
<dbReference type="EMBL" id="ACJN02000002">
    <property type="protein sequence ID" value="EFI34522.1"/>
    <property type="molecule type" value="Genomic_DNA"/>
</dbReference>
<keyword evidence="2" id="KW-1185">Reference proteome</keyword>
<accession>D6SP46</accession>
<organism evidence="1 2">
    <name type="scientific">Desulfonatronospira thiodismutans ASO3-1</name>
    <dbReference type="NCBI Taxonomy" id="555779"/>
    <lineage>
        <taxon>Bacteria</taxon>
        <taxon>Pseudomonadati</taxon>
        <taxon>Thermodesulfobacteriota</taxon>
        <taxon>Desulfovibrionia</taxon>
        <taxon>Desulfovibrionales</taxon>
        <taxon>Desulfonatronovibrionaceae</taxon>
        <taxon>Desulfonatronospira</taxon>
    </lineage>
</organism>
<proteinExistence type="predicted"/>
<dbReference type="eggNOG" id="COG0551">
    <property type="taxonomic scope" value="Bacteria"/>
</dbReference>
<dbReference type="SUPFAM" id="SSF158446">
    <property type="entry name" value="IVS-encoded protein-like"/>
    <property type="match status" value="1"/>
</dbReference>
<dbReference type="Proteomes" id="UP000005496">
    <property type="component" value="Unassembled WGS sequence"/>
</dbReference>
<dbReference type="InterPro" id="IPR036583">
    <property type="entry name" value="23S_rRNA_IVS_sf"/>
</dbReference>
<sequence length="217" mass="24736">MLLTESETLIPKHGGYRKLKSFQLAQLVYDLTVRFCGRYIDKRSRTHDQMVQAARSGVQNIAEGSEVSATSKKMELKLTQVARASLEELKLDYEDFLRQHDLPCWDRNHPLRQDLVDAQCRSVDDVAEWVMNAAKKIAWERGHSEQSRLGESDKDIESSTFTASSFYPEISANAALTLATVAGYLLDRQIQALAESFEKEGGFTERLYSVRTARRRK</sequence>
<evidence type="ECO:0000313" key="2">
    <source>
        <dbReference type="Proteomes" id="UP000005496"/>
    </source>
</evidence>
<gene>
    <name evidence="1" type="ORF">Dthio_PD1889</name>
</gene>